<keyword evidence="2" id="KW-0732">Signal</keyword>
<evidence type="ECO:0000313" key="3">
    <source>
        <dbReference type="EMBL" id="MBI3127981.1"/>
    </source>
</evidence>
<feature type="signal peptide" evidence="2">
    <location>
        <begin position="1"/>
        <end position="20"/>
    </location>
</feature>
<name>A0A932HYJ4_UNCTE</name>
<dbReference type="Gene3D" id="3.40.50.1110">
    <property type="entry name" value="SGNH hydrolase"/>
    <property type="match status" value="1"/>
</dbReference>
<comment type="caution">
    <text evidence="3">The sequence shown here is derived from an EMBL/GenBank/DDBJ whole genome shotgun (WGS) entry which is preliminary data.</text>
</comment>
<evidence type="ECO:0000256" key="1">
    <source>
        <dbReference type="SAM" id="MobiDB-lite"/>
    </source>
</evidence>
<dbReference type="EMBL" id="JACPUR010000021">
    <property type="protein sequence ID" value="MBI3127981.1"/>
    <property type="molecule type" value="Genomic_DNA"/>
</dbReference>
<dbReference type="PANTHER" id="PTHR30383:SF5">
    <property type="entry name" value="SGNH HYDROLASE-TYPE ESTERASE DOMAIN-CONTAINING PROTEIN"/>
    <property type="match status" value="1"/>
</dbReference>
<proteinExistence type="predicted"/>
<dbReference type="InterPro" id="IPR036514">
    <property type="entry name" value="SGNH_hydro_sf"/>
</dbReference>
<dbReference type="GO" id="GO:0004622">
    <property type="term" value="F:phosphatidylcholine lysophospholipase activity"/>
    <property type="evidence" value="ECO:0007669"/>
    <property type="project" value="TreeGrafter"/>
</dbReference>
<dbReference type="SUPFAM" id="SSF52266">
    <property type="entry name" value="SGNH hydrolase"/>
    <property type="match status" value="1"/>
</dbReference>
<evidence type="ECO:0000313" key="4">
    <source>
        <dbReference type="Proteomes" id="UP000782312"/>
    </source>
</evidence>
<dbReference type="AlphaFoldDB" id="A0A932HYJ4"/>
<feature type="compositionally biased region" description="Low complexity" evidence="1">
    <location>
        <begin position="253"/>
        <end position="266"/>
    </location>
</feature>
<dbReference type="PANTHER" id="PTHR30383">
    <property type="entry name" value="THIOESTERASE 1/PROTEASE 1/LYSOPHOSPHOLIPASE L1"/>
    <property type="match status" value="1"/>
</dbReference>
<accession>A0A932HYJ4</accession>
<dbReference type="Pfam" id="PF25182">
    <property type="entry name" value="NonGDSL"/>
    <property type="match status" value="1"/>
</dbReference>
<dbReference type="Proteomes" id="UP000782312">
    <property type="component" value="Unassembled WGS sequence"/>
</dbReference>
<evidence type="ECO:0000256" key="2">
    <source>
        <dbReference type="SAM" id="SignalP"/>
    </source>
</evidence>
<dbReference type="InterPro" id="IPR057572">
    <property type="entry name" value="NonGDSL"/>
</dbReference>
<feature type="compositionally biased region" description="Gly residues" evidence="1">
    <location>
        <begin position="267"/>
        <end position="276"/>
    </location>
</feature>
<keyword evidence="3" id="KW-0378">Hydrolase</keyword>
<sequence>MKAAGLAAALLLAAGAPAGAAPGAPRCDAPQEVVRFKVPLPRTARAIRRGNALVVVAIGSSSTEGVGASSPAHAYPARLAEELRRRWPRLSVVVLNMGIGGETADQMLARFERDVLPYRPHLVIWQTGSNQVIKRGGGLKGYSDTIHAGIKRLQAARIDVVLMDPQYAPRVIARPVHRRIVDSISAAAGDAKVALFRRFAVMRYWIDSKQHRMEDVIHRDKLHMNDTSYRCIALLLADSLAAAARGAPPGGEAPPLAAGPGRAGPAWQGGAGTSIP</sequence>
<feature type="region of interest" description="Disordered" evidence="1">
    <location>
        <begin position="247"/>
        <end position="276"/>
    </location>
</feature>
<organism evidence="3 4">
    <name type="scientific">Tectimicrobiota bacterium</name>
    <dbReference type="NCBI Taxonomy" id="2528274"/>
    <lineage>
        <taxon>Bacteria</taxon>
        <taxon>Pseudomonadati</taxon>
        <taxon>Nitrospinota/Tectimicrobiota group</taxon>
        <taxon>Candidatus Tectimicrobiota</taxon>
    </lineage>
</organism>
<protein>
    <submittedName>
        <fullName evidence="3">SGNH/GDSL hydrolase family protein</fullName>
    </submittedName>
</protein>
<feature type="chain" id="PRO_5036850975" evidence="2">
    <location>
        <begin position="21"/>
        <end position="276"/>
    </location>
</feature>
<dbReference type="InterPro" id="IPR051532">
    <property type="entry name" value="Ester_Hydrolysis_Enzymes"/>
</dbReference>
<gene>
    <name evidence="3" type="ORF">HYZ11_10280</name>
</gene>
<reference evidence="3" key="1">
    <citation type="submission" date="2020-07" db="EMBL/GenBank/DDBJ databases">
        <title>Huge and variable diversity of episymbiotic CPR bacteria and DPANN archaea in groundwater ecosystems.</title>
        <authorList>
            <person name="He C.Y."/>
            <person name="Keren R."/>
            <person name="Whittaker M."/>
            <person name="Farag I.F."/>
            <person name="Doudna J."/>
            <person name="Cate J.H.D."/>
            <person name="Banfield J.F."/>
        </authorList>
    </citation>
    <scope>NUCLEOTIDE SEQUENCE</scope>
    <source>
        <strain evidence="3">NC_groundwater_763_Ag_S-0.2um_68_21</strain>
    </source>
</reference>